<feature type="domain" description="S1 motif" evidence="7">
    <location>
        <begin position="461"/>
        <end position="530"/>
    </location>
</feature>
<dbReference type="PANTHER" id="PTHR10724:SF7">
    <property type="entry name" value="SMALL RIBOSOMAL SUBUNIT PROTEIN BS1C"/>
    <property type="match status" value="1"/>
</dbReference>
<dbReference type="FunFam" id="2.40.50.140:FF:000018">
    <property type="entry name" value="30S ribosomal protein S1"/>
    <property type="match status" value="1"/>
</dbReference>
<dbReference type="NCBIfam" id="TIGR00717">
    <property type="entry name" value="rpsA"/>
    <property type="match status" value="1"/>
</dbReference>
<protein>
    <recommendedName>
        <fullName evidence="6">30S ribosomal protein S1</fullName>
    </recommendedName>
</protein>
<dbReference type="NCBIfam" id="NF004952">
    <property type="entry name" value="PRK06299.1-2"/>
    <property type="match status" value="1"/>
</dbReference>
<dbReference type="PRINTS" id="PR00681">
    <property type="entry name" value="RIBOSOMALS1"/>
</dbReference>
<evidence type="ECO:0000313" key="8">
    <source>
        <dbReference type="EMBL" id="OGK04425.1"/>
    </source>
</evidence>
<dbReference type="GO" id="GO:0006412">
    <property type="term" value="P:translation"/>
    <property type="evidence" value="ECO:0007669"/>
    <property type="project" value="InterPro"/>
</dbReference>
<proteinExistence type="inferred from homology"/>
<dbReference type="InterPro" id="IPR050437">
    <property type="entry name" value="Ribos_protein_bS1-like"/>
</dbReference>
<dbReference type="PIRSF" id="PIRSF002111">
    <property type="entry name" value="RpsA"/>
    <property type="match status" value="1"/>
</dbReference>
<feature type="domain" description="S1 motif" evidence="7">
    <location>
        <begin position="287"/>
        <end position="357"/>
    </location>
</feature>
<dbReference type="NCBIfam" id="NF004953">
    <property type="entry name" value="PRK06299.1-3"/>
    <property type="match status" value="1"/>
</dbReference>
<keyword evidence="2" id="KW-0677">Repeat</keyword>
<feature type="domain" description="S1 motif" evidence="7">
    <location>
        <begin position="202"/>
        <end position="270"/>
    </location>
</feature>
<dbReference type="SUPFAM" id="SSF50249">
    <property type="entry name" value="Nucleic acid-binding proteins"/>
    <property type="match status" value="6"/>
</dbReference>
<gene>
    <name evidence="8" type="ORF">A2519_18570</name>
</gene>
<keyword evidence="3 6" id="KW-0694">RNA-binding</keyword>
<dbReference type="Proteomes" id="UP000179243">
    <property type="component" value="Unassembled WGS sequence"/>
</dbReference>
<name>A0A1F7FCL6_UNCRA</name>
<dbReference type="SMART" id="SM00316">
    <property type="entry name" value="S1"/>
    <property type="match status" value="6"/>
</dbReference>
<dbReference type="Gene3D" id="2.40.50.140">
    <property type="entry name" value="Nucleic acid-binding proteins"/>
    <property type="match status" value="6"/>
</dbReference>
<dbReference type="InterPro" id="IPR035104">
    <property type="entry name" value="Ribosomal_protein_S1-like"/>
</dbReference>
<evidence type="ECO:0000256" key="6">
    <source>
        <dbReference type="PIRNR" id="PIRNR002111"/>
    </source>
</evidence>
<dbReference type="EMBL" id="MFYX01000073">
    <property type="protein sequence ID" value="OGK04425.1"/>
    <property type="molecule type" value="Genomic_DNA"/>
</dbReference>
<sequence>MAEILAAEREDRKAPPTEEALALYKVSMANIEAGKVIKGRVVKKTKNDAYIDINFKSEGTIALSEFKSSDEVNEGDEIEIYLEELENREGAIVLSKQRADFAKVWERIKIIHENGEIVKGRVVKKIKGGVVVDVLGIDAFLPGSQIDLRQIPDLDSLIGRELELKVIKVNKLRRNIVVSRRVVLEQEREKMRDIIISDIQKGQIRKGIVKNVTDFGAFIDLGGVDGLLHITDMSWSRINHPSEKVQLGQDIDVKVLDFDDNKERISLGLKQLEPHPWEGIRHKYPEGSRVRGRIVNITDYGAFMELEKGIEGLIHISEMSWTKHIKHPSKVVELGKDVEAMVLKIDEDNEKISLGLKQTQANPWDTIDEQFPVGMKVKGQVRNVTAFGAFVGLTEGIDGLVHVSDLSWTKKVKHPSEALKKGDEVEAIVLSIDKDKKRISLGVKQLQDDPWNQLADKYGIGIDATGKITRLLDRGVIVELEEGVEGFVPANKLGKGEIEKPSEVFAVGNDLPLKVIEFDKENRKITLSVDDYFAGREEADLQEYKKKYSDTGTTLGDLFNLKDMAGKTEDTNQEQQ</sequence>
<dbReference type="InterPro" id="IPR003029">
    <property type="entry name" value="S1_domain"/>
</dbReference>
<keyword evidence="4 6" id="KW-0689">Ribosomal protein</keyword>
<comment type="function">
    <text evidence="6">Binds mRNA; thus facilitating recognition of the initiation point. It is needed to translate mRNA with a short Shine-Dalgarno (SD) purine-rich sequence.</text>
</comment>
<evidence type="ECO:0000256" key="5">
    <source>
        <dbReference type="ARBA" id="ARBA00023274"/>
    </source>
</evidence>
<organism evidence="8 9">
    <name type="scientific">Candidatus Raymondbacteria bacterium RIFOXYD12_FULL_49_13</name>
    <dbReference type="NCBI Taxonomy" id="1817890"/>
    <lineage>
        <taxon>Bacteria</taxon>
        <taxon>Raymondiibacteriota</taxon>
    </lineage>
</organism>
<dbReference type="AlphaFoldDB" id="A0A1F7FCL6"/>
<dbReference type="InterPro" id="IPR012340">
    <property type="entry name" value="NA-bd_OB-fold"/>
</dbReference>
<comment type="similarity">
    <text evidence="1 6">Belongs to the bacterial ribosomal protein bS1 family.</text>
</comment>
<evidence type="ECO:0000256" key="3">
    <source>
        <dbReference type="ARBA" id="ARBA00022884"/>
    </source>
</evidence>
<evidence type="ECO:0000313" key="9">
    <source>
        <dbReference type="Proteomes" id="UP000179243"/>
    </source>
</evidence>
<dbReference type="GO" id="GO:0022627">
    <property type="term" value="C:cytosolic small ribosomal subunit"/>
    <property type="evidence" value="ECO:0007669"/>
    <property type="project" value="TreeGrafter"/>
</dbReference>
<reference evidence="8 9" key="1">
    <citation type="journal article" date="2016" name="Nat. Commun.">
        <title>Thousands of microbial genomes shed light on interconnected biogeochemical processes in an aquifer system.</title>
        <authorList>
            <person name="Anantharaman K."/>
            <person name="Brown C.T."/>
            <person name="Hug L.A."/>
            <person name="Sharon I."/>
            <person name="Castelle C.J."/>
            <person name="Probst A.J."/>
            <person name="Thomas B.C."/>
            <person name="Singh A."/>
            <person name="Wilkins M.J."/>
            <person name="Karaoz U."/>
            <person name="Brodie E.L."/>
            <person name="Williams K.H."/>
            <person name="Hubbard S.S."/>
            <person name="Banfield J.F."/>
        </authorList>
    </citation>
    <scope>NUCLEOTIDE SEQUENCE [LARGE SCALE GENOMIC DNA]</scope>
</reference>
<comment type="caution">
    <text evidence="8">The sequence shown here is derived from an EMBL/GenBank/DDBJ whole genome shotgun (WGS) entry which is preliminary data.</text>
</comment>
<evidence type="ECO:0000259" key="7">
    <source>
        <dbReference type="PROSITE" id="PS50126"/>
    </source>
</evidence>
<evidence type="ECO:0000256" key="2">
    <source>
        <dbReference type="ARBA" id="ARBA00022737"/>
    </source>
</evidence>
<evidence type="ECO:0000256" key="4">
    <source>
        <dbReference type="ARBA" id="ARBA00022980"/>
    </source>
</evidence>
<dbReference type="PROSITE" id="PS50126">
    <property type="entry name" value="S1"/>
    <property type="match status" value="6"/>
</dbReference>
<accession>A0A1F7FCL6</accession>
<dbReference type="Pfam" id="PF00575">
    <property type="entry name" value="S1"/>
    <property type="match status" value="6"/>
</dbReference>
<feature type="domain" description="S1 motif" evidence="7">
    <location>
        <begin position="34"/>
        <end position="97"/>
    </location>
</feature>
<feature type="domain" description="S1 motif" evidence="7">
    <location>
        <begin position="115"/>
        <end position="181"/>
    </location>
</feature>
<feature type="domain" description="S1 motif" evidence="7">
    <location>
        <begin position="374"/>
        <end position="444"/>
    </location>
</feature>
<dbReference type="CDD" id="cd05688">
    <property type="entry name" value="S1_RPS1_repeat_ec3"/>
    <property type="match status" value="1"/>
</dbReference>
<dbReference type="GO" id="GO:0003735">
    <property type="term" value="F:structural constituent of ribosome"/>
    <property type="evidence" value="ECO:0007669"/>
    <property type="project" value="InterPro"/>
</dbReference>
<dbReference type="InterPro" id="IPR000110">
    <property type="entry name" value="Ribosomal_bS1"/>
</dbReference>
<dbReference type="PANTHER" id="PTHR10724">
    <property type="entry name" value="30S RIBOSOMAL PROTEIN S1"/>
    <property type="match status" value="1"/>
</dbReference>
<dbReference type="FunFam" id="2.40.50.140:FF:000011">
    <property type="entry name" value="30S ribosomal protein S1"/>
    <property type="match status" value="2"/>
</dbReference>
<dbReference type="GO" id="GO:0003729">
    <property type="term" value="F:mRNA binding"/>
    <property type="evidence" value="ECO:0007669"/>
    <property type="project" value="TreeGrafter"/>
</dbReference>
<keyword evidence="5 6" id="KW-0687">Ribonucleoprotein</keyword>
<evidence type="ECO:0000256" key="1">
    <source>
        <dbReference type="ARBA" id="ARBA00006767"/>
    </source>
</evidence>
<dbReference type="CDD" id="cd04465">
    <property type="entry name" value="S1_RPS1_repeat_ec2_hs2"/>
    <property type="match status" value="1"/>
</dbReference>